<evidence type="ECO:0000313" key="5">
    <source>
        <dbReference type="EMBL" id="SFM99092.1"/>
    </source>
</evidence>
<dbReference type="SUPFAM" id="SSF47188">
    <property type="entry name" value="Hemerythrin-like"/>
    <property type="match status" value="1"/>
</dbReference>
<name>A0A1I4VD45_9GAMM</name>
<keyword evidence="3" id="KW-0408">Iron</keyword>
<dbReference type="InterPro" id="IPR050669">
    <property type="entry name" value="Hemerythrin"/>
</dbReference>
<evidence type="ECO:0000256" key="1">
    <source>
        <dbReference type="ARBA" id="ARBA00010587"/>
    </source>
</evidence>
<keyword evidence="2" id="KW-0479">Metal-binding</keyword>
<dbReference type="GO" id="GO:0046872">
    <property type="term" value="F:metal ion binding"/>
    <property type="evidence" value="ECO:0007669"/>
    <property type="project" value="UniProtKB-KW"/>
</dbReference>
<evidence type="ECO:0000256" key="3">
    <source>
        <dbReference type="ARBA" id="ARBA00023004"/>
    </source>
</evidence>
<dbReference type="CDD" id="cd12107">
    <property type="entry name" value="Hemerythrin"/>
    <property type="match status" value="1"/>
</dbReference>
<dbReference type="RefSeq" id="WP_092001980.1">
    <property type="nucleotide sequence ID" value="NZ_FOUR01000003.1"/>
</dbReference>
<evidence type="ECO:0000313" key="6">
    <source>
        <dbReference type="Proteomes" id="UP000199339"/>
    </source>
</evidence>
<dbReference type="InterPro" id="IPR035938">
    <property type="entry name" value="Hemerythrin-like_sf"/>
</dbReference>
<evidence type="ECO:0000259" key="4">
    <source>
        <dbReference type="Pfam" id="PF01814"/>
    </source>
</evidence>
<evidence type="ECO:0000256" key="2">
    <source>
        <dbReference type="ARBA" id="ARBA00022723"/>
    </source>
</evidence>
<organism evidence="5 6">
    <name type="scientific">Marinobacter pelagius</name>
    <dbReference type="NCBI Taxonomy" id="379482"/>
    <lineage>
        <taxon>Bacteria</taxon>
        <taxon>Pseudomonadati</taxon>
        <taxon>Pseudomonadota</taxon>
        <taxon>Gammaproteobacteria</taxon>
        <taxon>Pseudomonadales</taxon>
        <taxon>Marinobacteraceae</taxon>
        <taxon>Marinobacter</taxon>
    </lineage>
</organism>
<reference evidence="6" key="1">
    <citation type="submission" date="2016-10" db="EMBL/GenBank/DDBJ databases">
        <authorList>
            <person name="Varghese N."/>
            <person name="Submissions S."/>
        </authorList>
    </citation>
    <scope>NUCLEOTIDE SEQUENCE [LARGE SCALE GENOMIC DNA]</scope>
    <source>
        <strain evidence="6">CGMCC 1.6775</strain>
    </source>
</reference>
<dbReference type="Pfam" id="PF01814">
    <property type="entry name" value="Hemerythrin"/>
    <property type="match status" value="1"/>
</dbReference>
<comment type="similarity">
    <text evidence="1">Belongs to the hemerythrin family.</text>
</comment>
<proteinExistence type="inferred from homology"/>
<dbReference type="PANTHER" id="PTHR37164:SF1">
    <property type="entry name" value="BACTERIOHEMERYTHRIN"/>
    <property type="match status" value="1"/>
</dbReference>
<dbReference type="OrthoDB" id="9813903at2"/>
<protein>
    <submittedName>
        <fullName evidence="5">Hemerythrin-like metal-binding domain protein</fullName>
    </submittedName>
</protein>
<dbReference type="NCBIfam" id="TIGR02481">
    <property type="entry name" value="hemeryth_dom"/>
    <property type="match status" value="1"/>
</dbReference>
<dbReference type="EMBL" id="FOUR01000003">
    <property type="protein sequence ID" value="SFM99092.1"/>
    <property type="molecule type" value="Genomic_DNA"/>
</dbReference>
<feature type="domain" description="Hemerythrin-like" evidence="4">
    <location>
        <begin position="23"/>
        <end position="137"/>
    </location>
</feature>
<dbReference type="PANTHER" id="PTHR37164">
    <property type="entry name" value="BACTERIOHEMERYTHRIN"/>
    <property type="match status" value="1"/>
</dbReference>
<keyword evidence="6" id="KW-1185">Reference proteome</keyword>
<sequence>MNPDWQPHPEKFEIFPWNRNFETGLEEIDEQHKVLVDILNRLAWHFASDASRVTSGHVLDELLSYAAYHFKSEEKIWQEALGESDMARNHHDAHQMFFAQIQTLKQSHGTEEERLSELFDYLTRWLAFHILESDRRMALTVKAVRGGLSLEEAREQVDSELSGSVSVLVNALLEIYAKLSSLTVQLLQEKMARHRAEVELDRLQRKR</sequence>
<dbReference type="NCBIfam" id="NF033749">
    <property type="entry name" value="bact_hemeryth"/>
    <property type="match status" value="1"/>
</dbReference>
<gene>
    <name evidence="5" type="ORF">SAMN04487961_1843</name>
</gene>
<dbReference type="Gene3D" id="1.20.120.50">
    <property type="entry name" value="Hemerythrin-like"/>
    <property type="match status" value="1"/>
</dbReference>
<dbReference type="AlphaFoldDB" id="A0A1I4VD45"/>
<dbReference type="InterPro" id="IPR012827">
    <property type="entry name" value="Hemerythrin_metal-bd"/>
</dbReference>
<dbReference type="InterPro" id="IPR012312">
    <property type="entry name" value="Hemerythrin-like"/>
</dbReference>
<dbReference type="Proteomes" id="UP000199339">
    <property type="component" value="Unassembled WGS sequence"/>
</dbReference>
<accession>A0A1I4VD45</accession>